<dbReference type="SUPFAM" id="SSF56726">
    <property type="entry name" value="DNA topoisomerase IV, alpha subunit"/>
    <property type="match status" value="1"/>
</dbReference>
<proteinExistence type="inferred from homology"/>
<dbReference type="GO" id="GO:0000228">
    <property type="term" value="C:nuclear chromosome"/>
    <property type="evidence" value="ECO:0007669"/>
    <property type="project" value="TreeGrafter"/>
</dbReference>
<dbReference type="AlphaFoldDB" id="A0AAV9ACL6"/>
<feature type="active site" description="O-(5'-phospho-DNA)-tyrosine intermediate" evidence="1">
    <location>
        <position position="52"/>
    </location>
</feature>
<evidence type="ECO:0000313" key="4">
    <source>
        <dbReference type="EMBL" id="KAK1261939.1"/>
    </source>
</evidence>
<comment type="similarity">
    <text evidence="1">Belongs to the TOP6A family.</text>
</comment>
<evidence type="ECO:0000313" key="5">
    <source>
        <dbReference type="Proteomes" id="UP001179952"/>
    </source>
</evidence>
<keyword evidence="5" id="KW-1185">Reference proteome</keyword>
<dbReference type="GO" id="GO:0000706">
    <property type="term" value="P:meiotic DNA double-strand break processing"/>
    <property type="evidence" value="ECO:0007669"/>
    <property type="project" value="TreeGrafter"/>
</dbReference>
<dbReference type="EMBL" id="JAUJYN010000010">
    <property type="protein sequence ID" value="KAK1261939.1"/>
    <property type="molecule type" value="Genomic_DNA"/>
</dbReference>
<comment type="caution">
    <text evidence="4">The sequence shown here is derived from an EMBL/GenBank/DDBJ whole genome shotgun (WGS) entry which is preliminary data.</text>
</comment>
<keyword evidence="1" id="KW-0413">Isomerase</keyword>
<accession>A0AAV9ACL6</accession>
<evidence type="ECO:0000256" key="1">
    <source>
        <dbReference type="PROSITE-ProRule" id="PRU01385"/>
    </source>
</evidence>
<feature type="domain" description="Spo11/DNA topoisomerase VI subunit A N-terminal" evidence="3">
    <location>
        <begin position="24"/>
        <end position="88"/>
    </location>
</feature>
<reference evidence="4" key="1">
    <citation type="journal article" date="2023" name="Nat. Commun.">
        <title>Diploid and tetraploid genomes of Acorus and the evolution of monocots.</title>
        <authorList>
            <person name="Ma L."/>
            <person name="Liu K.W."/>
            <person name="Li Z."/>
            <person name="Hsiao Y.Y."/>
            <person name="Qi Y."/>
            <person name="Fu T."/>
            <person name="Tang G.D."/>
            <person name="Zhang D."/>
            <person name="Sun W.H."/>
            <person name="Liu D.K."/>
            <person name="Li Y."/>
            <person name="Chen G.Z."/>
            <person name="Liu X.D."/>
            <person name="Liao X.Y."/>
            <person name="Jiang Y.T."/>
            <person name="Yu X."/>
            <person name="Hao Y."/>
            <person name="Huang J."/>
            <person name="Zhao X.W."/>
            <person name="Ke S."/>
            <person name="Chen Y.Y."/>
            <person name="Wu W.L."/>
            <person name="Hsu J.L."/>
            <person name="Lin Y.F."/>
            <person name="Huang M.D."/>
            <person name="Li C.Y."/>
            <person name="Huang L."/>
            <person name="Wang Z.W."/>
            <person name="Zhao X."/>
            <person name="Zhong W.Y."/>
            <person name="Peng D.H."/>
            <person name="Ahmad S."/>
            <person name="Lan S."/>
            <person name="Zhang J.S."/>
            <person name="Tsai W.C."/>
            <person name="Van de Peer Y."/>
            <person name="Liu Z.J."/>
        </authorList>
    </citation>
    <scope>NUCLEOTIDE SEQUENCE</scope>
    <source>
        <strain evidence="4">SCP</strain>
    </source>
</reference>
<organism evidence="4 5">
    <name type="scientific">Acorus gramineus</name>
    <name type="common">Dwarf sweet flag</name>
    <dbReference type="NCBI Taxonomy" id="55184"/>
    <lineage>
        <taxon>Eukaryota</taxon>
        <taxon>Viridiplantae</taxon>
        <taxon>Streptophyta</taxon>
        <taxon>Embryophyta</taxon>
        <taxon>Tracheophyta</taxon>
        <taxon>Spermatophyta</taxon>
        <taxon>Magnoliopsida</taxon>
        <taxon>Liliopsida</taxon>
        <taxon>Acoraceae</taxon>
        <taxon>Acorus</taxon>
    </lineage>
</organism>
<name>A0AAV9ACL6_ACOGR</name>
<feature type="transmembrane region" description="Helical" evidence="2">
    <location>
        <begin position="132"/>
        <end position="151"/>
    </location>
</feature>
<keyword evidence="2" id="KW-0812">Transmembrane</keyword>
<dbReference type="InterPro" id="IPR036078">
    <property type="entry name" value="Spo11/TopoVI_A_sf"/>
</dbReference>
<dbReference type="Pfam" id="PF04406">
    <property type="entry name" value="TP6A_N"/>
    <property type="match status" value="1"/>
</dbReference>
<dbReference type="GO" id="GO:0005524">
    <property type="term" value="F:ATP binding"/>
    <property type="evidence" value="ECO:0007669"/>
    <property type="project" value="InterPro"/>
</dbReference>
<dbReference type="InterPro" id="IPR013049">
    <property type="entry name" value="Spo11/TopoVI_A_N"/>
</dbReference>
<dbReference type="InterPro" id="IPR036388">
    <property type="entry name" value="WH-like_DNA-bd_sf"/>
</dbReference>
<evidence type="ECO:0000256" key="2">
    <source>
        <dbReference type="SAM" id="Phobius"/>
    </source>
</evidence>
<dbReference type="GO" id="GO:0003918">
    <property type="term" value="F:DNA topoisomerase type II (double strand cut, ATP-hydrolyzing) activity"/>
    <property type="evidence" value="ECO:0007669"/>
    <property type="project" value="UniProtKB-UniRule"/>
</dbReference>
<reference evidence="4" key="2">
    <citation type="submission" date="2023-06" db="EMBL/GenBank/DDBJ databases">
        <authorList>
            <person name="Ma L."/>
            <person name="Liu K.-W."/>
            <person name="Li Z."/>
            <person name="Hsiao Y.-Y."/>
            <person name="Qi Y."/>
            <person name="Fu T."/>
            <person name="Tang G."/>
            <person name="Zhang D."/>
            <person name="Sun W.-H."/>
            <person name="Liu D.-K."/>
            <person name="Li Y."/>
            <person name="Chen G.-Z."/>
            <person name="Liu X.-D."/>
            <person name="Liao X.-Y."/>
            <person name="Jiang Y.-T."/>
            <person name="Yu X."/>
            <person name="Hao Y."/>
            <person name="Huang J."/>
            <person name="Zhao X.-W."/>
            <person name="Ke S."/>
            <person name="Chen Y.-Y."/>
            <person name="Wu W.-L."/>
            <person name="Hsu J.-L."/>
            <person name="Lin Y.-F."/>
            <person name="Huang M.-D."/>
            <person name="Li C.-Y."/>
            <person name="Huang L."/>
            <person name="Wang Z.-W."/>
            <person name="Zhao X."/>
            <person name="Zhong W.-Y."/>
            <person name="Peng D.-H."/>
            <person name="Ahmad S."/>
            <person name="Lan S."/>
            <person name="Zhang J.-S."/>
            <person name="Tsai W.-C."/>
            <person name="Van De Peer Y."/>
            <person name="Liu Z.-J."/>
        </authorList>
    </citation>
    <scope>NUCLEOTIDE SEQUENCE</scope>
    <source>
        <strain evidence="4">SCP</strain>
        <tissue evidence="4">Leaves</tissue>
    </source>
</reference>
<sequence>MITSFVIFPKVQIIFGCGLHGLSRLLLYTVVTTLYHQLLGQQKQVTQRELFYKLICYSPDYFTSHRQVNRWNADIIVLLQCSHHSLGIMASKKDAVRGNPAGLAIICTYKFGSIEMGLEAFKYDLQNAKLRVLIFSPFCLLALAIKSFLILSPTRNGK</sequence>
<dbReference type="InterPro" id="IPR002815">
    <property type="entry name" value="Spo11/TopoVI_A"/>
</dbReference>
<gene>
    <name evidence="4" type="ORF">QJS04_geneDACA011534</name>
</gene>
<dbReference type="GO" id="GO:0042138">
    <property type="term" value="P:meiotic DNA double-strand break formation"/>
    <property type="evidence" value="ECO:0007669"/>
    <property type="project" value="TreeGrafter"/>
</dbReference>
<dbReference type="Gene3D" id="1.10.10.10">
    <property type="entry name" value="Winged helix-like DNA-binding domain superfamily/Winged helix DNA-binding domain"/>
    <property type="match status" value="1"/>
</dbReference>
<dbReference type="Proteomes" id="UP001179952">
    <property type="component" value="Unassembled WGS sequence"/>
</dbReference>
<dbReference type="PANTHER" id="PTHR10848:SF0">
    <property type="entry name" value="MEIOTIC RECOMBINATION PROTEIN SPO11"/>
    <property type="match status" value="1"/>
</dbReference>
<keyword evidence="1" id="KW-0238">DNA-binding</keyword>
<dbReference type="PROSITE" id="PS52041">
    <property type="entry name" value="TOPO_IIB"/>
    <property type="match status" value="1"/>
</dbReference>
<dbReference type="GO" id="GO:0003677">
    <property type="term" value="F:DNA binding"/>
    <property type="evidence" value="ECO:0007669"/>
    <property type="project" value="UniProtKB-UniRule"/>
</dbReference>
<keyword evidence="1" id="KW-0799">Topoisomerase</keyword>
<dbReference type="PANTHER" id="PTHR10848">
    <property type="entry name" value="MEIOTIC RECOMBINATION PROTEIN SPO11"/>
    <property type="match status" value="1"/>
</dbReference>
<keyword evidence="2" id="KW-1133">Transmembrane helix</keyword>
<comment type="catalytic activity">
    <reaction evidence="1">
        <text>ATP-dependent breakage, passage and rejoining of double-stranded DNA.</text>
        <dbReference type="EC" id="5.6.2.2"/>
    </reaction>
</comment>
<protein>
    <submittedName>
        <fullName evidence="4">Meiotic recombination protein SPO11-2</fullName>
    </submittedName>
</protein>
<keyword evidence="2" id="KW-0472">Membrane</keyword>
<dbReference type="GO" id="GO:0007131">
    <property type="term" value="P:reciprocal meiotic recombination"/>
    <property type="evidence" value="ECO:0007669"/>
    <property type="project" value="TreeGrafter"/>
</dbReference>
<evidence type="ECO:0000259" key="3">
    <source>
        <dbReference type="Pfam" id="PF04406"/>
    </source>
</evidence>